<evidence type="ECO:0000256" key="3">
    <source>
        <dbReference type="ARBA" id="ARBA00022688"/>
    </source>
</evidence>
<comment type="catalytic activity">
    <reaction evidence="5">
        <text>a 3-demethylubiquinone + S-adenosyl-L-methionine = a ubiquinone + S-adenosyl-L-homocysteine</text>
        <dbReference type="Rhea" id="RHEA:81215"/>
        <dbReference type="Rhea" id="RHEA-COMP:9565"/>
        <dbReference type="Rhea" id="RHEA-COMP:19654"/>
        <dbReference type="ChEBI" id="CHEBI:16389"/>
        <dbReference type="ChEBI" id="CHEBI:57856"/>
        <dbReference type="ChEBI" id="CHEBI:59789"/>
        <dbReference type="ChEBI" id="CHEBI:231825"/>
    </reaction>
</comment>
<feature type="binding site" evidence="5">
    <location>
        <position position="164"/>
    </location>
    <ligand>
        <name>S-adenosyl-L-methionine</name>
        <dbReference type="ChEBI" id="CHEBI:59789"/>
    </ligand>
</feature>
<dbReference type="EC" id="2.1.1.114" evidence="5"/>
<dbReference type="PANTHER" id="PTHR43464">
    <property type="entry name" value="METHYLTRANSFERASE"/>
    <property type="match status" value="1"/>
</dbReference>
<dbReference type="NCBIfam" id="TIGR01983">
    <property type="entry name" value="UbiG"/>
    <property type="match status" value="1"/>
</dbReference>
<comment type="function">
    <text evidence="5">O-methyltransferase required for two non-consecutive steps during ubiquinone biosynthesis. Catalyzes the 2 O-methylation of 3,4-dihydroxy-5-(all-trans-polyprenyl)benzoic acid into 4-hydroxy-3-methoxy-5-(all-trans-polyprenyl)benzoic acid. Also catalyzes the last step of ubiquinone biosynthesis by mediating methylation of 3-demethylubiquinone into ubiquinone. Also able to mediate the methylation of 3-demethylubiquinol into ubiquinol.</text>
</comment>
<feature type="binding site" evidence="5">
    <location>
        <position position="222"/>
    </location>
    <ligand>
        <name>S-adenosyl-L-methionine</name>
        <dbReference type="ChEBI" id="CHEBI:59789"/>
    </ligand>
</feature>
<dbReference type="InterPro" id="IPR029063">
    <property type="entry name" value="SAM-dependent_MTases_sf"/>
</dbReference>
<name>S7QA05_GLOTA</name>
<dbReference type="GO" id="GO:0046872">
    <property type="term" value="F:metal ion binding"/>
    <property type="evidence" value="ECO:0007669"/>
    <property type="project" value="UniProtKB-KW"/>
</dbReference>
<evidence type="ECO:0000256" key="4">
    <source>
        <dbReference type="ARBA" id="ARBA00022691"/>
    </source>
</evidence>
<feature type="binding site" evidence="5">
    <location>
        <position position="143"/>
    </location>
    <ligand>
        <name>S-adenosyl-L-methionine</name>
        <dbReference type="ChEBI" id="CHEBI:59789"/>
    </ligand>
</feature>
<evidence type="ECO:0000313" key="8">
    <source>
        <dbReference type="Proteomes" id="UP000030669"/>
    </source>
</evidence>
<keyword evidence="5" id="KW-0460">Magnesium</keyword>
<dbReference type="EC" id="2.1.1.-" evidence="5"/>
<dbReference type="GO" id="GO:0032259">
    <property type="term" value="P:methylation"/>
    <property type="evidence" value="ECO:0007669"/>
    <property type="project" value="UniProtKB-KW"/>
</dbReference>
<dbReference type="EC" id="2.1.1.64" evidence="5"/>
<feature type="binding site" evidence="5">
    <location>
        <position position="103"/>
    </location>
    <ligand>
        <name>S-adenosyl-L-methionine</name>
        <dbReference type="ChEBI" id="CHEBI:59789"/>
    </ligand>
</feature>
<keyword evidence="5" id="KW-0496">Mitochondrion</keyword>
<accession>S7QA05</accession>
<dbReference type="PANTHER" id="PTHR43464:SF19">
    <property type="entry name" value="UBIQUINONE BIOSYNTHESIS O-METHYLTRANSFERASE, MITOCHONDRIAL"/>
    <property type="match status" value="1"/>
</dbReference>
<sequence>MTAGYGTPYSITAFQTYLFSLNSGWIVARRISKRRHFGYKEIQGGVHSRSSHDTSARRVDASPGASPSSTVNPSEIAFFSRLSQQWWDEHGEFAFLHKMNPIRMQFIREKILEITREEQGEDVAARMENGPGLLKGLDVLDVGCGGGLLSESLARLGACTLGIDASEANIGIASLHAAADPRLSSRTPSAASAGVQGSLTYAYTSAEELLRGSQRYDIVCSMEVLEHVDNPAGFLSACAELLKPGGHLFLSTIARTPLSYLLTIVAAEHILRKVSVGTHSHAKFINPSELVGFFQKYRSLSPPPNEKSGSDKSWITRTYEHGLPSRKEAEVRGMVYLPWKGAWVLAPRVASAYGAATACNYLFWVRKPTSDAL</sequence>
<dbReference type="AlphaFoldDB" id="S7QA05"/>
<evidence type="ECO:0000256" key="5">
    <source>
        <dbReference type="HAMAP-Rule" id="MF_03190"/>
    </source>
</evidence>
<feature type="binding site" evidence="5">
    <location>
        <position position="226"/>
    </location>
    <ligand>
        <name>Mg(2+)</name>
        <dbReference type="ChEBI" id="CHEBI:18420"/>
    </ligand>
</feature>
<dbReference type="RefSeq" id="XP_007865099.1">
    <property type="nucleotide sequence ID" value="XM_007866908.1"/>
</dbReference>
<feature type="binding site" evidence="5">
    <location>
        <position position="223"/>
    </location>
    <ligand>
        <name>Mg(2+)</name>
        <dbReference type="ChEBI" id="CHEBI:18420"/>
    </ligand>
</feature>
<keyword evidence="8" id="KW-1185">Reference proteome</keyword>
<dbReference type="SUPFAM" id="SSF53335">
    <property type="entry name" value="S-adenosyl-L-methionine-dependent methyltransferases"/>
    <property type="match status" value="1"/>
</dbReference>
<dbReference type="eggNOG" id="KOG1270">
    <property type="taxonomic scope" value="Eukaryota"/>
</dbReference>
<dbReference type="UniPathway" id="UPA00232"/>
<dbReference type="KEGG" id="gtr:GLOTRDRAFT_74959"/>
<keyword evidence="5" id="KW-0472">Membrane</keyword>
<organism evidence="7 8">
    <name type="scientific">Gloeophyllum trabeum (strain ATCC 11539 / FP-39264 / Madison 617)</name>
    <name type="common">Brown rot fungus</name>
    <dbReference type="NCBI Taxonomy" id="670483"/>
    <lineage>
        <taxon>Eukaryota</taxon>
        <taxon>Fungi</taxon>
        <taxon>Dikarya</taxon>
        <taxon>Basidiomycota</taxon>
        <taxon>Agaricomycotina</taxon>
        <taxon>Agaricomycetes</taxon>
        <taxon>Gloeophyllales</taxon>
        <taxon>Gloeophyllaceae</taxon>
        <taxon>Gloeophyllum</taxon>
    </lineage>
</organism>
<evidence type="ECO:0000256" key="6">
    <source>
        <dbReference type="SAM" id="MobiDB-lite"/>
    </source>
</evidence>
<keyword evidence="1 5" id="KW-0489">Methyltransferase</keyword>
<dbReference type="OrthoDB" id="3265906at2759"/>
<dbReference type="HAMAP" id="MF_00472">
    <property type="entry name" value="UbiG"/>
    <property type="match status" value="1"/>
</dbReference>
<comment type="catalytic activity">
    <reaction evidence="5">
        <text>a 3-demethylubiquinol + S-adenosyl-L-methionine = a ubiquinol + S-adenosyl-L-homocysteine + H(+)</text>
        <dbReference type="Rhea" id="RHEA:44380"/>
        <dbReference type="Rhea" id="RHEA-COMP:9566"/>
        <dbReference type="Rhea" id="RHEA-COMP:10914"/>
        <dbReference type="ChEBI" id="CHEBI:15378"/>
        <dbReference type="ChEBI" id="CHEBI:17976"/>
        <dbReference type="ChEBI" id="CHEBI:57856"/>
        <dbReference type="ChEBI" id="CHEBI:59789"/>
        <dbReference type="ChEBI" id="CHEBI:84422"/>
        <dbReference type="EC" id="2.1.1.64"/>
    </reaction>
</comment>
<comment type="pathway">
    <text evidence="5">Cofactor biosynthesis; ubiquinone biosynthesis.</text>
</comment>
<dbReference type="GO" id="GO:0031314">
    <property type="term" value="C:extrinsic component of mitochondrial inner membrane"/>
    <property type="evidence" value="ECO:0007669"/>
    <property type="project" value="UniProtKB-UniRule"/>
</dbReference>
<dbReference type="HOGENOM" id="CLU_042432_1_0_1"/>
<comment type="subcellular location">
    <subcellularLocation>
        <location evidence="5">Mitochondrion inner membrane</location>
        <topology evidence="5">Peripheral membrane protein</topology>
        <orientation evidence="5">Matrix side</orientation>
    </subcellularLocation>
</comment>
<dbReference type="EMBL" id="KB469300">
    <property type="protein sequence ID" value="EPQ56347.1"/>
    <property type="molecule type" value="Genomic_DNA"/>
</dbReference>
<dbReference type="OMA" id="LASRWWD"/>
<dbReference type="GeneID" id="19308480"/>
<comment type="catalytic activity">
    <reaction evidence="5">
        <text>a 3,4-dihydroxy-5-(all-trans-polyprenyl)benzoate + S-adenosyl-L-methionine = a 4-hydroxy-3-methoxy-5-(all-trans-polyprenyl)benzoate + S-adenosyl-L-homocysteine + H(+)</text>
        <dbReference type="Rhea" id="RHEA:44452"/>
        <dbReference type="Rhea" id="RHEA-COMP:10930"/>
        <dbReference type="Rhea" id="RHEA-COMP:10931"/>
        <dbReference type="ChEBI" id="CHEBI:15378"/>
        <dbReference type="ChEBI" id="CHEBI:57856"/>
        <dbReference type="ChEBI" id="CHEBI:59789"/>
        <dbReference type="ChEBI" id="CHEBI:64694"/>
        <dbReference type="ChEBI" id="CHEBI:84443"/>
        <dbReference type="EC" id="2.1.1.114"/>
    </reaction>
</comment>
<dbReference type="GO" id="GO:0061542">
    <property type="term" value="F:3-demethylubiquinol 3-O-methyltransferase activity"/>
    <property type="evidence" value="ECO:0007669"/>
    <property type="project" value="UniProtKB-UniRule"/>
</dbReference>
<comment type="subunit">
    <text evidence="5">Component of a multi-subunit COQ enzyme complex, composed of at least COQ3, COQ4, COQ5, COQ6, COQ7 and COQ9.</text>
</comment>
<comment type="cofactor">
    <cofactor evidence="5">
        <name>Mg(2+)</name>
        <dbReference type="ChEBI" id="CHEBI:18420"/>
    </cofactor>
</comment>
<dbReference type="Proteomes" id="UP000030669">
    <property type="component" value="Unassembled WGS sequence"/>
</dbReference>
<keyword evidence="5" id="KW-0479">Metal-binding</keyword>
<comment type="similarity">
    <text evidence="5">Belongs to the class I-like SAM-binding methyltransferase superfamily. UbiG/COQ3 family.</text>
</comment>
<proteinExistence type="inferred from homology"/>
<dbReference type="InterPro" id="IPR010233">
    <property type="entry name" value="UbiG_MeTrfase"/>
</dbReference>
<dbReference type="GO" id="GO:0010420">
    <property type="term" value="F:polyprenyldihydroxybenzoate methyltransferase activity"/>
    <property type="evidence" value="ECO:0007669"/>
    <property type="project" value="UniProtKB-UniRule"/>
</dbReference>
<keyword evidence="5" id="KW-0999">Mitochondrion inner membrane</keyword>
<dbReference type="Gene3D" id="3.40.50.150">
    <property type="entry name" value="Vaccinia Virus protein VP39"/>
    <property type="match status" value="1"/>
</dbReference>
<dbReference type="STRING" id="670483.S7QA05"/>
<keyword evidence="7" id="KW-0830">Ubiquinone</keyword>
<protein>
    <recommendedName>
        <fullName evidence="5">Ubiquinone biosynthesis O-methyltransferase, mitochondrial</fullName>
    </recommendedName>
    <alternativeName>
        <fullName evidence="5">3-demethylubiquinol 3-O-methyltransferase</fullName>
        <ecNumber evidence="5">2.1.1.64</ecNumber>
    </alternativeName>
    <alternativeName>
        <fullName evidence="5">3-demethylubiquinone 3-O-methyltransferase</fullName>
        <ecNumber evidence="5">2.1.1.-</ecNumber>
    </alternativeName>
    <alternativeName>
        <fullName evidence="5">Polyprenyldihydroxybenzoate methyltransferase</fullName>
        <ecNumber evidence="5">2.1.1.114</ecNumber>
    </alternativeName>
</protein>
<feature type="compositionally biased region" description="Basic and acidic residues" evidence="6">
    <location>
        <begin position="50"/>
        <end position="60"/>
    </location>
</feature>
<feature type="region of interest" description="Disordered" evidence="6">
    <location>
        <begin position="43"/>
        <end position="71"/>
    </location>
</feature>
<gene>
    <name evidence="5" type="primary">COQ3</name>
    <name evidence="7" type="ORF">GLOTRDRAFT_74959</name>
</gene>
<evidence type="ECO:0000256" key="2">
    <source>
        <dbReference type="ARBA" id="ARBA00022679"/>
    </source>
</evidence>
<keyword evidence="2 5" id="KW-0808">Transferase</keyword>
<feature type="binding site" evidence="5">
    <location>
        <position position="227"/>
    </location>
    <ligand>
        <name>Mg(2+)</name>
        <dbReference type="ChEBI" id="CHEBI:18420"/>
    </ligand>
</feature>
<keyword evidence="4 5" id="KW-0949">S-adenosyl-L-methionine</keyword>
<dbReference type="Pfam" id="PF13489">
    <property type="entry name" value="Methyltransf_23"/>
    <property type="match status" value="1"/>
</dbReference>
<dbReference type="GO" id="GO:0120537">
    <property type="term" value="F:3-demethylubiquinone 3-O-methyltransferase activity"/>
    <property type="evidence" value="ECO:0007669"/>
    <property type="project" value="RHEA"/>
</dbReference>
<evidence type="ECO:0000313" key="7">
    <source>
        <dbReference type="EMBL" id="EPQ56347.1"/>
    </source>
</evidence>
<dbReference type="CDD" id="cd02440">
    <property type="entry name" value="AdoMet_MTases"/>
    <property type="match status" value="1"/>
</dbReference>
<evidence type="ECO:0000256" key="1">
    <source>
        <dbReference type="ARBA" id="ARBA00022603"/>
    </source>
</evidence>
<keyword evidence="3 5" id="KW-0831">Ubiquinone biosynthesis</keyword>
<reference evidence="7 8" key="1">
    <citation type="journal article" date="2012" name="Science">
        <title>The Paleozoic origin of enzymatic lignin decomposition reconstructed from 31 fungal genomes.</title>
        <authorList>
            <person name="Floudas D."/>
            <person name="Binder M."/>
            <person name="Riley R."/>
            <person name="Barry K."/>
            <person name="Blanchette R.A."/>
            <person name="Henrissat B."/>
            <person name="Martinez A.T."/>
            <person name="Otillar R."/>
            <person name="Spatafora J.W."/>
            <person name="Yadav J.S."/>
            <person name="Aerts A."/>
            <person name="Benoit I."/>
            <person name="Boyd A."/>
            <person name="Carlson A."/>
            <person name="Copeland A."/>
            <person name="Coutinho P.M."/>
            <person name="de Vries R.P."/>
            <person name="Ferreira P."/>
            <person name="Findley K."/>
            <person name="Foster B."/>
            <person name="Gaskell J."/>
            <person name="Glotzer D."/>
            <person name="Gorecki P."/>
            <person name="Heitman J."/>
            <person name="Hesse C."/>
            <person name="Hori C."/>
            <person name="Igarashi K."/>
            <person name="Jurgens J.A."/>
            <person name="Kallen N."/>
            <person name="Kersten P."/>
            <person name="Kohler A."/>
            <person name="Kuees U."/>
            <person name="Kumar T.K.A."/>
            <person name="Kuo A."/>
            <person name="LaButti K."/>
            <person name="Larrondo L.F."/>
            <person name="Lindquist E."/>
            <person name="Ling A."/>
            <person name="Lombard V."/>
            <person name="Lucas S."/>
            <person name="Lundell T."/>
            <person name="Martin R."/>
            <person name="McLaughlin D.J."/>
            <person name="Morgenstern I."/>
            <person name="Morin E."/>
            <person name="Murat C."/>
            <person name="Nagy L.G."/>
            <person name="Nolan M."/>
            <person name="Ohm R.A."/>
            <person name="Patyshakuliyeva A."/>
            <person name="Rokas A."/>
            <person name="Ruiz-Duenas F.J."/>
            <person name="Sabat G."/>
            <person name="Salamov A."/>
            <person name="Samejima M."/>
            <person name="Schmutz J."/>
            <person name="Slot J.C."/>
            <person name="St John F."/>
            <person name="Stenlid J."/>
            <person name="Sun H."/>
            <person name="Sun S."/>
            <person name="Syed K."/>
            <person name="Tsang A."/>
            <person name="Wiebenga A."/>
            <person name="Young D."/>
            <person name="Pisabarro A."/>
            <person name="Eastwood D.C."/>
            <person name="Martin F."/>
            <person name="Cullen D."/>
            <person name="Grigoriev I.V."/>
            <person name="Hibbett D.S."/>
        </authorList>
    </citation>
    <scope>NUCLEOTIDE SEQUENCE [LARGE SCALE GENOMIC DNA]</scope>
    <source>
        <strain evidence="7 8">ATCC 11539</strain>
    </source>
</reference>